<sequence>MAITDNRSPNRDYLLPHEDNDLTDDVLRIISAFTAIDADVHSLLASVSARALLSHTHSFAEVPGLQTALDGKSNVGHLHTLSSLTDVDTTGAAAGMFLKRIAGGWVPANLAIVDTGGLQTALDGKVPLKGSSIVVPRGNTAGRPTGTSTESLFRYNTTIAGWEGWDGEKWGKISGGAPTSETPPSPAQNGDFWFHSGLGVLFIHYVDGDGDANWISIGSASDPLFNLLRANNLSDLASPDTALTNLGANADGRDIVKNATAFGASLAKSATAAAGRAVAGAPAIPQSGAGVGQVVAIQTAFGSGYIAPSGGTWFIWASTFSDTNSWSGNSTTVVVAGGASALAGPGGTNRWVGFAWRIA</sequence>
<proteinExistence type="predicted"/>
<dbReference type="Proteomes" id="UP001596060">
    <property type="component" value="Unassembled WGS sequence"/>
</dbReference>
<keyword evidence="2" id="KW-1185">Reference proteome</keyword>
<evidence type="ECO:0008006" key="3">
    <source>
        <dbReference type="Google" id="ProtNLM"/>
    </source>
</evidence>
<gene>
    <name evidence="1" type="ORF">ACFPN9_29045</name>
</gene>
<dbReference type="RefSeq" id="WP_377818019.1">
    <property type="nucleotide sequence ID" value="NZ_JBHSLU010000161.1"/>
</dbReference>
<name>A0ABW0P9F7_9HYPH</name>
<comment type="caution">
    <text evidence="1">The sequence shown here is derived from an EMBL/GenBank/DDBJ whole genome shotgun (WGS) entry which is preliminary data.</text>
</comment>
<accession>A0ABW0P9F7</accession>
<protein>
    <recommendedName>
        <fullName evidence="3">Tail fiber protein</fullName>
    </recommendedName>
</protein>
<evidence type="ECO:0000313" key="2">
    <source>
        <dbReference type="Proteomes" id="UP001596060"/>
    </source>
</evidence>
<dbReference type="Pfam" id="PF12789">
    <property type="entry name" value="PTR"/>
    <property type="match status" value="1"/>
</dbReference>
<evidence type="ECO:0000313" key="1">
    <source>
        <dbReference type="EMBL" id="MFC5509264.1"/>
    </source>
</evidence>
<reference evidence="2" key="1">
    <citation type="journal article" date="2019" name="Int. J. Syst. Evol. Microbiol.">
        <title>The Global Catalogue of Microorganisms (GCM) 10K type strain sequencing project: providing services to taxonomists for standard genome sequencing and annotation.</title>
        <authorList>
            <consortium name="The Broad Institute Genomics Platform"/>
            <consortium name="The Broad Institute Genome Sequencing Center for Infectious Disease"/>
            <person name="Wu L."/>
            <person name="Ma J."/>
        </authorList>
    </citation>
    <scope>NUCLEOTIDE SEQUENCE [LARGE SCALE GENOMIC DNA]</scope>
    <source>
        <strain evidence="2">CCUG 43117</strain>
    </source>
</reference>
<dbReference type="EMBL" id="JBHSLU010000161">
    <property type="protein sequence ID" value="MFC5509264.1"/>
    <property type="molecule type" value="Genomic_DNA"/>
</dbReference>
<organism evidence="1 2">
    <name type="scientific">Bosea massiliensis</name>
    <dbReference type="NCBI Taxonomy" id="151419"/>
    <lineage>
        <taxon>Bacteria</taxon>
        <taxon>Pseudomonadati</taxon>
        <taxon>Pseudomonadota</taxon>
        <taxon>Alphaproteobacteria</taxon>
        <taxon>Hyphomicrobiales</taxon>
        <taxon>Boseaceae</taxon>
        <taxon>Bosea</taxon>
    </lineage>
</organism>